<dbReference type="SMART" id="SM00982">
    <property type="entry name" value="TRCF"/>
    <property type="match status" value="1"/>
</dbReference>
<evidence type="ECO:0000313" key="16">
    <source>
        <dbReference type="EMBL" id="ADI00908.1"/>
    </source>
</evidence>
<dbReference type="PROSITE" id="PS51192">
    <property type="entry name" value="HELICASE_ATP_BIND_1"/>
    <property type="match status" value="1"/>
</dbReference>
<evidence type="ECO:0000313" key="17">
    <source>
        <dbReference type="Proteomes" id="UP000000378"/>
    </source>
</evidence>
<keyword evidence="2 13" id="KW-0963">Cytoplasm</keyword>
<dbReference type="EC" id="3.6.4.-" evidence="13"/>
<dbReference type="GO" id="GO:0003684">
    <property type="term" value="F:damaged DNA binding"/>
    <property type="evidence" value="ECO:0007669"/>
    <property type="project" value="InterPro"/>
</dbReference>
<dbReference type="AlphaFoldDB" id="D7CIP3"/>
<keyword evidence="7 13" id="KW-0067">ATP-binding</keyword>
<keyword evidence="5 13" id="KW-0378">Hydrolase</keyword>
<dbReference type="FunFam" id="3.40.50.300:FF:000546">
    <property type="entry name" value="Transcription-repair-coupling factor"/>
    <property type="match status" value="1"/>
</dbReference>
<keyword evidence="6" id="KW-0347">Helicase</keyword>
<dbReference type="InterPro" id="IPR027417">
    <property type="entry name" value="P-loop_NTPase"/>
</dbReference>
<dbReference type="InterPro" id="IPR041471">
    <property type="entry name" value="UvrB_inter"/>
</dbReference>
<dbReference type="NCBIfam" id="TIGR00580">
    <property type="entry name" value="mfd"/>
    <property type="match status" value="1"/>
</dbReference>
<feature type="domain" description="Helicase C-terminal" evidence="15">
    <location>
        <begin position="732"/>
        <end position="898"/>
    </location>
</feature>
<name>D7CIP3_SYNLT</name>
<feature type="domain" description="Helicase ATP-binding" evidence="14">
    <location>
        <begin position="562"/>
        <end position="723"/>
    </location>
</feature>
<keyword evidence="9 13" id="KW-0234">DNA repair</keyword>
<dbReference type="GO" id="GO:0005737">
    <property type="term" value="C:cytoplasm"/>
    <property type="evidence" value="ECO:0007669"/>
    <property type="project" value="UniProtKB-SubCell"/>
</dbReference>
<dbReference type="KEGG" id="slp:Slip_0108"/>
<dbReference type="Gene3D" id="3.40.50.300">
    <property type="entry name" value="P-loop containing nucleotide triphosphate hydrolases"/>
    <property type="match status" value="2"/>
</dbReference>
<dbReference type="PROSITE" id="PS51194">
    <property type="entry name" value="HELICASE_CTER"/>
    <property type="match status" value="1"/>
</dbReference>
<comment type="subcellular location">
    <subcellularLocation>
        <location evidence="1 13">Cytoplasm</location>
    </subcellularLocation>
</comment>
<dbReference type="PANTHER" id="PTHR47964">
    <property type="entry name" value="ATP-DEPENDENT DNA HELICASE HOMOLOG RECG, CHLOROPLASTIC"/>
    <property type="match status" value="1"/>
</dbReference>
<dbReference type="Pfam" id="PF02559">
    <property type="entry name" value="CarD_TRCF_RID"/>
    <property type="match status" value="1"/>
</dbReference>
<dbReference type="GO" id="GO:0005524">
    <property type="term" value="F:ATP binding"/>
    <property type="evidence" value="ECO:0007669"/>
    <property type="project" value="UniProtKB-UniRule"/>
</dbReference>
<reference evidence="17" key="1">
    <citation type="journal article" date="2010" name="Stand. Genomic Sci.">
        <title>Complete genome sequence of Syntrophothermus lipocalidus type strain (TGB-C1T).</title>
        <authorList>
            <consortium name="US DOE Joint Genome Institute (JGI-PGF)"/>
            <person name="Djao O."/>
            <person name="Zhang X."/>
            <person name="Lucas S."/>
            <person name="Lapidus A."/>
            <person name="Glavina Del Rio T."/>
            <person name="Nolan M."/>
            <person name="Tice H."/>
            <person name="Cheng J."/>
            <person name="Han C."/>
            <person name="Tapia R."/>
            <person name="Goodwin L."/>
            <person name="Pitluck S."/>
            <person name="Liolios K."/>
            <person name="Ivanova N."/>
            <person name="Mavromatis K."/>
            <person name="Mikhailova N."/>
            <person name="Ovchinnikova G."/>
            <person name="Pati A."/>
            <person name="Brambilla E."/>
            <person name="Chen A."/>
            <person name="Palaniappan K."/>
            <person name="Land M."/>
            <person name="Hauser L."/>
            <person name="Chang Y."/>
            <person name="Jeffries C."/>
            <person name="Rohde M."/>
            <person name="Sikorski J."/>
            <person name="Spring S."/>
            <person name="Goker M."/>
            <person name="Detter J."/>
            <person name="Woyke T."/>
            <person name="Bristow J."/>
            <person name="Eisen J."/>
            <person name="Markowitz V."/>
            <person name="Hugenholtz P."/>
            <person name="Kyrpides N."/>
            <person name="Klenk H."/>
        </authorList>
    </citation>
    <scope>NUCLEOTIDE SEQUENCE [LARGE SCALE GENOMIC DNA]</scope>
    <source>
        <strain evidence="17">DSM 12680 / TGB-C1</strain>
    </source>
</reference>
<dbReference type="InterPro" id="IPR047112">
    <property type="entry name" value="RecG/Mfd"/>
</dbReference>
<evidence type="ECO:0000256" key="1">
    <source>
        <dbReference type="ARBA" id="ARBA00004496"/>
    </source>
</evidence>
<dbReference type="Gene3D" id="3.30.2060.10">
    <property type="entry name" value="Penicillin-binding protein 1b domain"/>
    <property type="match status" value="1"/>
</dbReference>
<dbReference type="Pfam" id="PF00270">
    <property type="entry name" value="DEAD"/>
    <property type="match status" value="1"/>
</dbReference>
<evidence type="ECO:0000256" key="13">
    <source>
        <dbReference type="HAMAP-Rule" id="MF_00969"/>
    </source>
</evidence>
<dbReference type="SUPFAM" id="SSF52540">
    <property type="entry name" value="P-loop containing nucleoside triphosphate hydrolases"/>
    <property type="match status" value="4"/>
</dbReference>
<dbReference type="InterPro" id="IPR004576">
    <property type="entry name" value="Mfd"/>
</dbReference>
<evidence type="ECO:0000256" key="6">
    <source>
        <dbReference type="ARBA" id="ARBA00022806"/>
    </source>
</evidence>
<dbReference type="InterPro" id="IPR011545">
    <property type="entry name" value="DEAD/DEAH_box_helicase_dom"/>
</dbReference>
<dbReference type="InterPro" id="IPR003711">
    <property type="entry name" value="CarD-like/TRCF_RID"/>
</dbReference>
<dbReference type="Gene3D" id="2.40.10.170">
    <property type="match status" value="1"/>
</dbReference>
<comment type="function">
    <text evidence="13">Couples transcription and DNA repair by recognizing RNA polymerase (RNAP) stalled at DNA lesions. Mediates ATP-dependent release of RNAP and its truncated transcript from the DNA, and recruitment of nucleotide excision repair machinery to the damaged site.</text>
</comment>
<keyword evidence="8 13" id="KW-0238">DNA-binding</keyword>
<protein>
    <recommendedName>
        <fullName evidence="12 13">Transcription-repair-coupling factor</fullName>
        <shortName evidence="13">TRCF</shortName>
        <ecNumber evidence="13">3.6.4.-</ecNumber>
    </recommendedName>
</protein>
<evidence type="ECO:0000256" key="7">
    <source>
        <dbReference type="ARBA" id="ARBA00022840"/>
    </source>
</evidence>
<dbReference type="GO" id="GO:0000716">
    <property type="term" value="P:transcription-coupled nucleotide-excision repair, DNA damage recognition"/>
    <property type="evidence" value="ECO:0007669"/>
    <property type="project" value="UniProtKB-UniRule"/>
</dbReference>
<evidence type="ECO:0000256" key="3">
    <source>
        <dbReference type="ARBA" id="ARBA00022741"/>
    </source>
</evidence>
<evidence type="ECO:0000256" key="10">
    <source>
        <dbReference type="ARBA" id="ARBA00061104"/>
    </source>
</evidence>
<dbReference type="InterPro" id="IPR014001">
    <property type="entry name" value="Helicase_ATP-bd"/>
</dbReference>
<dbReference type="InterPro" id="IPR036101">
    <property type="entry name" value="CarD-like/TRCF_RID_sf"/>
</dbReference>
<evidence type="ECO:0000259" key="15">
    <source>
        <dbReference type="PROSITE" id="PS51194"/>
    </source>
</evidence>
<dbReference type="Pfam" id="PF00271">
    <property type="entry name" value="Helicase_C"/>
    <property type="match status" value="1"/>
</dbReference>
<dbReference type="InterPro" id="IPR005118">
    <property type="entry name" value="TRCF_C"/>
</dbReference>
<dbReference type="STRING" id="643648.Slip_0108"/>
<proteinExistence type="inferred from homology"/>
<dbReference type="Proteomes" id="UP000000378">
    <property type="component" value="Chromosome"/>
</dbReference>
<keyword evidence="4 13" id="KW-0227">DNA damage</keyword>
<accession>D7CIP3</accession>
<dbReference type="RefSeq" id="WP_013174312.1">
    <property type="nucleotide sequence ID" value="NC_014220.1"/>
</dbReference>
<dbReference type="SMART" id="SM01058">
    <property type="entry name" value="CarD_TRCF"/>
    <property type="match status" value="1"/>
</dbReference>
<evidence type="ECO:0000256" key="8">
    <source>
        <dbReference type="ARBA" id="ARBA00023125"/>
    </source>
</evidence>
<dbReference type="GO" id="GO:0003678">
    <property type="term" value="F:DNA helicase activity"/>
    <property type="evidence" value="ECO:0007669"/>
    <property type="project" value="TreeGrafter"/>
</dbReference>
<evidence type="ECO:0000256" key="5">
    <source>
        <dbReference type="ARBA" id="ARBA00022801"/>
    </source>
</evidence>
<evidence type="ECO:0000256" key="4">
    <source>
        <dbReference type="ARBA" id="ARBA00022763"/>
    </source>
</evidence>
<dbReference type="HAMAP" id="MF_00969">
    <property type="entry name" value="TRCF"/>
    <property type="match status" value="1"/>
</dbReference>
<dbReference type="Pfam" id="PF03461">
    <property type="entry name" value="TRCF"/>
    <property type="match status" value="1"/>
</dbReference>
<evidence type="ECO:0000256" key="12">
    <source>
        <dbReference type="ARBA" id="ARBA00070128"/>
    </source>
</evidence>
<dbReference type="InterPro" id="IPR001650">
    <property type="entry name" value="Helicase_C-like"/>
</dbReference>
<keyword evidence="17" id="KW-1185">Reference proteome</keyword>
<dbReference type="SMART" id="SM00487">
    <property type="entry name" value="DEXDc"/>
    <property type="match status" value="1"/>
</dbReference>
<dbReference type="EMBL" id="CP002048">
    <property type="protein sequence ID" value="ADI00908.1"/>
    <property type="molecule type" value="Genomic_DNA"/>
</dbReference>
<dbReference type="GO" id="GO:0006355">
    <property type="term" value="P:regulation of DNA-templated transcription"/>
    <property type="evidence" value="ECO:0007669"/>
    <property type="project" value="UniProtKB-UniRule"/>
</dbReference>
<dbReference type="InterPro" id="IPR037235">
    <property type="entry name" value="TRCF-like_C_D7"/>
</dbReference>
<dbReference type="eggNOG" id="COG1197">
    <property type="taxonomic scope" value="Bacteria"/>
</dbReference>
<dbReference type="PANTHER" id="PTHR47964:SF1">
    <property type="entry name" value="ATP-DEPENDENT DNA HELICASE HOMOLOG RECG, CHLOROPLASTIC"/>
    <property type="match status" value="1"/>
</dbReference>
<organism evidence="16 17">
    <name type="scientific">Syntrophothermus lipocalidus (strain DSM 12680 / TGB-C1)</name>
    <dbReference type="NCBI Taxonomy" id="643648"/>
    <lineage>
        <taxon>Bacteria</taxon>
        <taxon>Bacillati</taxon>
        <taxon>Bacillota</taxon>
        <taxon>Clostridia</taxon>
        <taxon>Eubacteriales</taxon>
        <taxon>Syntrophomonadaceae</taxon>
        <taxon>Syntrophothermus</taxon>
    </lineage>
</organism>
<evidence type="ECO:0000256" key="9">
    <source>
        <dbReference type="ARBA" id="ARBA00023204"/>
    </source>
</evidence>
<dbReference type="HOGENOM" id="CLU_005122_1_3_9"/>
<reference evidence="16 17" key="2">
    <citation type="journal article" date="2010" name="Stand. Genomic Sci.">
        <title>Complete genome sequence of Syntrophothermus lipocalidus type strain (TGB-C1).</title>
        <authorList>
            <person name="Djao O.D."/>
            <person name="Zhang X."/>
            <person name="Lucas S."/>
            <person name="Lapidus A."/>
            <person name="Del Rio T.G."/>
            <person name="Nolan M."/>
            <person name="Tice H."/>
            <person name="Cheng J.F."/>
            <person name="Han C."/>
            <person name="Tapia R."/>
            <person name="Goodwin L."/>
            <person name="Pitluck S."/>
            <person name="Liolios K."/>
            <person name="Ivanova N."/>
            <person name="Mavromatis K."/>
            <person name="Mikhailova N."/>
            <person name="Ovchinnikova G."/>
            <person name="Pati A."/>
            <person name="Brambilla E."/>
            <person name="Chen A."/>
            <person name="Palaniappan K."/>
            <person name="Land M."/>
            <person name="Hauser L."/>
            <person name="Chang Y.J."/>
            <person name="Jeffries C.D."/>
            <person name="Rohde M."/>
            <person name="Sikorski J."/>
            <person name="Spring S."/>
            <person name="Goker M."/>
            <person name="Detter J.C."/>
            <person name="Woyke T."/>
            <person name="Bristow J."/>
            <person name="Eisen J.A."/>
            <person name="Markowitz V."/>
            <person name="Hugenholtz P."/>
            <person name="Kyrpides N.C."/>
            <person name="Klenk H.P."/>
        </authorList>
    </citation>
    <scope>NUCLEOTIDE SEQUENCE [LARGE SCALE GENOMIC DNA]</scope>
    <source>
        <strain evidence="17">DSM 12680 / TGB-C1</strain>
    </source>
</reference>
<dbReference type="CDD" id="cd17991">
    <property type="entry name" value="DEXHc_TRCF"/>
    <property type="match status" value="1"/>
</dbReference>
<comment type="similarity">
    <text evidence="11 13">In the C-terminal section; belongs to the helicase family. RecG subfamily.</text>
</comment>
<sequence>MQLKVDVDIVRSLTTRVRPGRPGMISGLAGSARSFFLYLLATRTEDTLVCLVPLEEQAYDLHRELRGFLGPDAVCLYPSQDLVFWHEGRENSFSRMTRLSTLSRLASGHQQVKVLIATAGSLVTKVLSPQEFRRQTLTLAVKQEINLEKTMRRLVELGYQRCQVVTDPGSFGLRGGVLDVYPPDQTEPFRLELWADEIESIRSFDPLTQRSGKKLTSVSISPAGGTGSGQAAHLLDYVSQDSLVFLDERREFERCFHRQARRQEELLAAAKEKGFKTDDMDALFTWDEVEALINRHPVIYHAFFPGQLNIQPLEFYQHISQKEMEPFFAHPELTARRIKEWVGQGYSVAVAMSDRKMKNKIREELGLNTVPGVVVTDWDIEKGFISPTLKMAVLSDRDVWGKRPRRTGGPKKETGKLRLELDHLRVGDYVVHENHGIGLFQGITKMEVEGFAKEYLVIQYAGSDRLYLPVDKLEMLTRYTGPDDKEPRLSKLGGTDWEKTKNRVRESIREMAQELLRVYALRQTVPGFAFSPDTVWQKEFEDAFEYEETADQIRAVAEVKKDMETPRPMDRLICGDVGYGKTEVALRAAFKAVMDHKQVAILVPTTILAEQHYQTCLERFKNTPVVIEVLSRFRTPGQQKRILEDLKKGVIDIIIGTHRLLSRDVRFKDLGLLVVDEEHRFGVRQKERIKALKETVDALSLSATPIPRTLHMALTGLRDLSVIETPPPDRYPITTYVLEYNEDIIREAIRAEVERGGQVFAVHNRIQDIEMFRNHLQMLVPEVKMEVAHGRVPEDELADIMKRFLNQEFQVLVCTTIIESGLDMPNVNTLIVDEADRLGLAQLYQLRGRVGRSKRLAYAYFTYRPDKSVTEAAQKRLNAIREFTELGSGMKIALRDLEIRGAGNILGPEQHGYIAAVGFDLYCRLLEEETARLNGTAPRSEGDTLLDVRIDAFIPDDYVGDIGLKLQVYRRAMFAASIQEIDEIRAELKERFGSLPAPVENLLRLSRLRVCARSKDIKSISTNGGVLQIRLNRAIDGAAAKLRVLGQKIKAPVQSLDSFTISVPLEGGPNLELLEQILEAI</sequence>
<keyword evidence="3 13" id="KW-0547">Nucleotide-binding</keyword>
<evidence type="ECO:0000259" key="14">
    <source>
        <dbReference type="PROSITE" id="PS51192"/>
    </source>
</evidence>
<comment type="similarity">
    <text evidence="10 13">In the N-terminal section; belongs to the UvrB family.</text>
</comment>
<dbReference type="SUPFAM" id="SSF143517">
    <property type="entry name" value="TRCF domain-like"/>
    <property type="match status" value="1"/>
</dbReference>
<evidence type="ECO:0000256" key="2">
    <source>
        <dbReference type="ARBA" id="ARBA00022490"/>
    </source>
</evidence>
<dbReference type="OrthoDB" id="9804325at2"/>
<dbReference type="Gene3D" id="3.90.1150.50">
    <property type="entry name" value="Transcription-repair-coupling factor, D7 domain"/>
    <property type="match status" value="1"/>
</dbReference>
<dbReference type="Pfam" id="PF17757">
    <property type="entry name" value="UvrB_inter"/>
    <property type="match status" value="1"/>
</dbReference>
<evidence type="ECO:0000256" key="11">
    <source>
        <dbReference type="ARBA" id="ARBA00061399"/>
    </source>
</evidence>
<dbReference type="SMART" id="SM00490">
    <property type="entry name" value="HELICc"/>
    <property type="match status" value="1"/>
</dbReference>
<dbReference type="SUPFAM" id="SSF141259">
    <property type="entry name" value="CarD-like"/>
    <property type="match status" value="1"/>
</dbReference>
<dbReference type="GO" id="GO:0016787">
    <property type="term" value="F:hydrolase activity"/>
    <property type="evidence" value="ECO:0007669"/>
    <property type="project" value="UniProtKB-KW"/>
</dbReference>
<gene>
    <name evidence="13" type="primary">mfd</name>
    <name evidence="16" type="ordered locus">Slip_0108</name>
</gene>